<keyword evidence="2" id="KW-1185">Reference proteome</keyword>
<comment type="caution">
    <text evidence="1">The sequence shown here is derived from an EMBL/GenBank/DDBJ whole genome shotgun (WGS) entry which is preliminary data.</text>
</comment>
<feature type="non-terminal residue" evidence="1">
    <location>
        <position position="1"/>
    </location>
</feature>
<protein>
    <submittedName>
        <fullName evidence="1">Uncharacterized protein</fullName>
    </submittedName>
</protein>
<dbReference type="AlphaFoldDB" id="A0A448WX04"/>
<evidence type="ECO:0000313" key="2">
    <source>
        <dbReference type="Proteomes" id="UP000784294"/>
    </source>
</evidence>
<sequence>MQVLESHFENTDTDTRFVCFRRWVSPSTQFENPTSPNSAPSEDGQRWWDYRSQNDSLVGVTIDEVAKGHDGQSWRLGECLWRALLTRGLGAQAELEPAVQLGRDDVLGRGATFECDQLEAITPRLSRGYLLIL</sequence>
<proteinExistence type="predicted"/>
<gene>
    <name evidence="1" type="ORF">PXEA_LOCUS15807</name>
</gene>
<dbReference type="EMBL" id="CAAALY010056057">
    <property type="protein sequence ID" value="VEL22367.1"/>
    <property type="molecule type" value="Genomic_DNA"/>
</dbReference>
<dbReference type="Proteomes" id="UP000784294">
    <property type="component" value="Unassembled WGS sequence"/>
</dbReference>
<evidence type="ECO:0000313" key="1">
    <source>
        <dbReference type="EMBL" id="VEL22367.1"/>
    </source>
</evidence>
<organism evidence="1 2">
    <name type="scientific">Protopolystoma xenopodis</name>
    <dbReference type="NCBI Taxonomy" id="117903"/>
    <lineage>
        <taxon>Eukaryota</taxon>
        <taxon>Metazoa</taxon>
        <taxon>Spiralia</taxon>
        <taxon>Lophotrochozoa</taxon>
        <taxon>Platyhelminthes</taxon>
        <taxon>Monogenea</taxon>
        <taxon>Polyopisthocotylea</taxon>
        <taxon>Polystomatidea</taxon>
        <taxon>Polystomatidae</taxon>
        <taxon>Protopolystoma</taxon>
    </lineage>
</organism>
<reference evidence="1" key="1">
    <citation type="submission" date="2018-11" db="EMBL/GenBank/DDBJ databases">
        <authorList>
            <consortium name="Pathogen Informatics"/>
        </authorList>
    </citation>
    <scope>NUCLEOTIDE SEQUENCE</scope>
</reference>
<accession>A0A448WX04</accession>
<name>A0A448WX04_9PLAT</name>